<reference evidence="1 2" key="1">
    <citation type="journal article" date="2023" name="Nucleic Acids Res.">
        <title>The hologenome of Daphnia magna reveals possible DNA methylation and microbiome-mediated evolution of the host genome.</title>
        <authorList>
            <person name="Chaturvedi A."/>
            <person name="Li X."/>
            <person name="Dhandapani V."/>
            <person name="Marshall H."/>
            <person name="Kissane S."/>
            <person name="Cuenca-Cambronero M."/>
            <person name="Asole G."/>
            <person name="Calvet F."/>
            <person name="Ruiz-Romero M."/>
            <person name="Marangio P."/>
            <person name="Guigo R."/>
            <person name="Rago D."/>
            <person name="Mirbahai L."/>
            <person name="Eastwood N."/>
            <person name="Colbourne J.K."/>
            <person name="Zhou J."/>
            <person name="Mallon E."/>
            <person name="Orsini L."/>
        </authorList>
    </citation>
    <scope>NUCLEOTIDE SEQUENCE [LARGE SCALE GENOMIC DNA]</scope>
    <source>
        <strain evidence="1">LRV0_1</strain>
    </source>
</reference>
<protein>
    <submittedName>
        <fullName evidence="1">Uncharacterized protein</fullName>
    </submittedName>
</protein>
<evidence type="ECO:0000313" key="2">
    <source>
        <dbReference type="Proteomes" id="UP001234178"/>
    </source>
</evidence>
<comment type="caution">
    <text evidence="1">The sequence shown here is derived from an EMBL/GenBank/DDBJ whole genome shotgun (WGS) entry which is preliminary data.</text>
</comment>
<evidence type="ECO:0000313" key="1">
    <source>
        <dbReference type="EMBL" id="KAK4013853.1"/>
    </source>
</evidence>
<accession>A0ABQ9ZM33</accession>
<keyword evidence="2" id="KW-1185">Reference proteome</keyword>
<proteinExistence type="predicted"/>
<name>A0ABQ9ZM33_9CRUS</name>
<dbReference type="Proteomes" id="UP001234178">
    <property type="component" value="Unassembled WGS sequence"/>
</dbReference>
<organism evidence="1 2">
    <name type="scientific">Daphnia magna</name>
    <dbReference type="NCBI Taxonomy" id="35525"/>
    <lineage>
        <taxon>Eukaryota</taxon>
        <taxon>Metazoa</taxon>
        <taxon>Ecdysozoa</taxon>
        <taxon>Arthropoda</taxon>
        <taxon>Crustacea</taxon>
        <taxon>Branchiopoda</taxon>
        <taxon>Diplostraca</taxon>
        <taxon>Cladocera</taxon>
        <taxon>Anomopoda</taxon>
        <taxon>Daphniidae</taxon>
        <taxon>Daphnia</taxon>
    </lineage>
</organism>
<sequence length="166" mass="19034">MRTKAEAKKKKGILAAKRQAWTNFISDLGPKDQTKMWSFVKSMTDKGTDPTPDGQPINNNGMATTRNRPLVQDQNRTSARVISNLSRQTLSISAMPILHMYFGRTPASSVDPGLIYQYWHNRNGQEMDKVWRLKLEMTRADVRFRYAANNGAKQHWTNIQHSNIKN</sequence>
<dbReference type="EMBL" id="JAOYFB010000004">
    <property type="protein sequence ID" value="KAK4013853.1"/>
    <property type="molecule type" value="Genomic_DNA"/>
</dbReference>
<gene>
    <name evidence="1" type="ORF">OUZ56_026406</name>
</gene>